<evidence type="ECO:0000256" key="3">
    <source>
        <dbReference type="PROSITE-ProRule" id="PRU01282"/>
    </source>
</evidence>
<evidence type="ECO:0000256" key="2">
    <source>
        <dbReference type="ARBA" id="ARBA00023002"/>
    </source>
</evidence>
<keyword evidence="2" id="KW-0560">Oxidoreductase</keyword>
<comment type="similarity">
    <text evidence="1 3">Belongs to the ArsC family.</text>
</comment>
<dbReference type="PANTHER" id="PTHR30041">
    <property type="entry name" value="ARSENATE REDUCTASE"/>
    <property type="match status" value="1"/>
</dbReference>
<dbReference type="RefSeq" id="WP_072783615.1">
    <property type="nucleotide sequence ID" value="NZ_CP045292.1"/>
</dbReference>
<accession>A0A1M6HCG4</accession>
<evidence type="ECO:0000313" key="4">
    <source>
        <dbReference type="EMBL" id="SHJ19895.1"/>
    </source>
</evidence>
<sequence>MITIYHNPRCTKSREGLSFVENLNEEIVIRKYLDEPFTKAELKDVLKKLNYKPIDLVRTKEKEWTENYKGKELSDEELIDVLLNHPKLIERPIVVKNNKAVVARPYEKINDILK</sequence>
<dbReference type="EMBL" id="FQZH01000002">
    <property type="protein sequence ID" value="SHJ19895.1"/>
    <property type="molecule type" value="Genomic_DNA"/>
</dbReference>
<name>A0A1M6HCG4_9FLAO</name>
<dbReference type="CDD" id="cd03034">
    <property type="entry name" value="ArsC_ArsC"/>
    <property type="match status" value="1"/>
</dbReference>
<dbReference type="Gene3D" id="3.40.30.10">
    <property type="entry name" value="Glutaredoxin"/>
    <property type="match status" value="1"/>
</dbReference>
<dbReference type="PROSITE" id="PS51353">
    <property type="entry name" value="ARSC"/>
    <property type="match status" value="1"/>
</dbReference>
<gene>
    <name evidence="4" type="ORF">SAMN05444337_1505</name>
</gene>
<dbReference type="PANTHER" id="PTHR30041:SF4">
    <property type="entry name" value="ARSENATE REDUCTASE"/>
    <property type="match status" value="1"/>
</dbReference>
<dbReference type="GO" id="GO:0008794">
    <property type="term" value="F:arsenate reductase (glutaredoxin) activity"/>
    <property type="evidence" value="ECO:0007669"/>
    <property type="project" value="InterPro"/>
</dbReference>
<keyword evidence="5" id="KW-1185">Reference proteome</keyword>
<dbReference type="AlphaFoldDB" id="A0A1M6HCG4"/>
<evidence type="ECO:0000313" key="5">
    <source>
        <dbReference type="Proteomes" id="UP000184232"/>
    </source>
</evidence>
<dbReference type="OrthoDB" id="9808142at2"/>
<evidence type="ECO:0000256" key="1">
    <source>
        <dbReference type="ARBA" id="ARBA00007198"/>
    </source>
</evidence>
<dbReference type="STRING" id="683124.SAMN05444337_1505"/>
<dbReference type="Pfam" id="PF03960">
    <property type="entry name" value="ArsC"/>
    <property type="match status" value="1"/>
</dbReference>
<protein>
    <submittedName>
        <fullName evidence="4">Arsenate reductase</fullName>
    </submittedName>
</protein>
<dbReference type="SUPFAM" id="SSF52833">
    <property type="entry name" value="Thioredoxin-like"/>
    <property type="match status" value="1"/>
</dbReference>
<dbReference type="Proteomes" id="UP000184232">
    <property type="component" value="Unassembled WGS sequence"/>
</dbReference>
<dbReference type="InterPro" id="IPR006660">
    <property type="entry name" value="Arsenate_reductase-like"/>
</dbReference>
<organism evidence="4 5">
    <name type="scientific">Flavobacterium haoranii</name>
    <dbReference type="NCBI Taxonomy" id="683124"/>
    <lineage>
        <taxon>Bacteria</taxon>
        <taxon>Pseudomonadati</taxon>
        <taxon>Bacteroidota</taxon>
        <taxon>Flavobacteriia</taxon>
        <taxon>Flavobacteriales</taxon>
        <taxon>Flavobacteriaceae</taxon>
        <taxon>Flavobacterium</taxon>
    </lineage>
</organism>
<dbReference type="InterPro" id="IPR036249">
    <property type="entry name" value="Thioredoxin-like_sf"/>
</dbReference>
<proteinExistence type="inferred from homology"/>
<dbReference type="InterPro" id="IPR006659">
    <property type="entry name" value="Arsenate_reductase"/>
</dbReference>
<dbReference type="NCBIfam" id="TIGR00014">
    <property type="entry name" value="arsC"/>
    <property type="match status" value="1"/>
</dbReference>
<reference evidence="4 5" key="1">
    <citation type="submission" date="2016-11" db="EMBL/GenBank/DDBJ databases">
        <authorList>
            <person name="Jaros S."/>
            <person name="Januszkiewicz K."/>
            <person name="Wedrychowicz H."/>
        </authorList>
    </citation>
    <scope>NUCLEOTIDE SEQUENCE [LARGE SCALE GENOMIC DNA]</scope>
    <source>
        <strain evidence="4 5">DSM 22807</strain>
    </source>
</reference>